<reference evidence="10" key="1">
    <citation type="submission" date="2017-04" db="EMBL/GenBank/DDBJ databases">
        <authorList>
            <person name="Varghese N."/>
            <person name="Submissions S."/>
        </authorList>
    </citation>
    <scope>NUCLEOTIDE SEQUENCE [LARGE SCALE GENOMIC DNA]</scope>
    <source>
        <strain evidence="10">DSM 22618</strain>
    </source>
</reference>
<keyword evidence="3" id="KW-0964">Secreted</keyword>
<evidence type="ECO:0000256" key="5">
    <source>
        <dbReference type="ARBA" id="ARBA00022737"/>
    </source>
</evidence>
<name>A0A1Y6BFZ0_9NEIS</name>
<accession>A0A1Y6BFZ0</accession>
<evidence type="ECO:0000256" key="6">
    <source>
        <dbReference type="ARBA" id="ARBA00023026"/>
    </source>
</evidence>
<dbReference type="InterPro" id="IPR018511">
    <property type="entry name" value="Hemolysin-typ_Ca-bd_CS"/>
</dbReference>
<dbReference type="PANTHER" id="PTHR38340:SF1">
    <property type="entry name" value="S-LAYER PROTEIN"/>
    <property type="match status" value="1"/>
</dbReference>
<proteinExistence type="predicted"/>
<feature type="compositionally biased region" description="Polar residues" evidence="8">
    <location>
        <begin position="338"/>
        <end position="349"/>
    </location>
</feature>
<feature type="region of interest" description="Disordered" evidence="8">
    <location>
        <begin position="336"/>
        <end position="355"/>
    </location>
</feature>
<feature type="region of interest" description="Disordered" evidence="8">
    <location>
        <begin position="589"/>
        <end position="612"/>
    </location>
</feature>
<dbReference type="AlphaFoldDB" id="A0A1Y6BFZ0"/>
<dbReference type="InterPro" id="IPR011049">
    <property type="entry name" value="Serralysin-like_metalloprot_C"/>
</dbReference>
<sequence>MVPPLQLAIDGVDLSTPDNHQIVFGDNTSNTLTGQSLADRLYGGAGNDTLTGGKGDDRLEGGQGFDTYVHAKGDGADVILDTDGLGQIIWDGLTIKGDAGLDPNKWKKLGDTVWLDKEHRIVYTLQTLADGSKTLLVGKQGETVRVEGWTEGELGISLGGNSGAPIASPVIATLIGSEKDELLSNDVYVRSDNSASVTEAVNGQGDTASLTGLDNGVVIETRGGRDVALGGSGNDQIYADIVIDDLATYLADANTAQGSGHLGDWLYGNAGDDTLVGGLNDEALVGGWGADLAIGGAGNDHIMGDSTSRALSFEWSPSPFSPLADKPWSEIQYRPSIGSRNPSEQNSGADTVYGGAGDDRIWGNRGDDLLIGEIGNDTVHGEEGDDVVLGGENDDVLEGDAFWVALGEHGQDYLDGGDGADTIRGNGGNDILIGGSGADNLIGDIVNDLLVWLPTPYHGNDYLDGGEGDDQLRGSGGDDMLVGGQGNDNLAGEAGHDVLQAGDGDDVLIGDGDWIDITDHGADYLEGGNGNDTLSGGKQDDMLLGGSGNDSLFGDNYEDEGEADGADTLLGEDGNDILWGNGGHDYLDGGDGNDQLSGESGDDILVGGRGSDYLDGGEGRDSYVFNLGDGLRNSVNGAIDTIYDEGGGMTRSSSGMEFLRHHSACVGYKKQMVDPYLSSTPILMQS</sequence>
<keyword evidence="10" id="KW-1185">Reference proteome</keyword>
<dbReference type="PROSITE" id="PS00330">
    <property type="entry name" value="HEMOLYSIN_CALCIUM"/>
    <property type="match status" value="5"/>
</dbReference>
<gene>
    <name evidence="9" type="ORF">SAMN02745746_00725</name>
</gene>
<dbReference type="GO" id="GO:0090729">
    <property type="term" value="F:toxin activity"/>
    <property type="evidence" value="ECO:0007669"/>
    <property type="project" value="UniProtKB-KW"/>
</dbReference>
<dbReference type="Pfam" id="PF00353">
    <property type="entry name" value="HemolysinCabind"/>
    <property type="match status" value="10"/>
</dbReference>
<evidence type="ECO:0000256" key="8">
    <source>
        <dbReference type="SAM" id="MobiDB-lite"/>
    </source>
</evidence>
<dbReference type="SUPFAM" id="SSF51120">
    <property type="entry name" value="beta-Roll"/>
    <property type="match status" value="7"/>
</dbReference>
<dbReference type="EMBL" id="FXAG01000003">
    <property type="protein sequence ID" value="SMF01480.1"/>
    <property type="molecule type" value="Genomic_DNA"/>
</dbReference>
<evidence type="ECO:0000256" key="1">
    <source>
        <dbReference type="ARBA" id="ARBA00004370"/>
    </source>
</evidence>
<dbReference type="GO" id="GO:0005576">
    <property type="term" value="C:extracellular region"/>
    <property type="evidence" value="ECO:0007669"/>
    <property type="project" value="UniProtKB-SubCell"/>
</dbReference>
<organism evidence="9 10">
    <name type="scientific">Pseudogulbenkiania subflava DSM 22618</name>
    <dbReference type="NCBI Taxonomy" id="1123014"/>
    <lineage>
        <taxon>Bacteria</taxon>
        <taxon>Pseudomonadati</taxon>
        <taxon>Pseudomonadota</taxon>
        <taxon>Betaproteobacteria</taxon>
        <taxon>Neisseriales</taxon>
        <taxon>Chromobacteriaceae</taxon>
        <taxon>Pseudogulbenkiania</taxon>
    </lineage>
</organism>
<evidence type="ECO:0000256" key="3">
    <source>
        <dbReference type="ARBA" id="ARBA00022525"/>
    </source>
</evidence>
<keyword evidence="5" id="KW-0677">Repeat</keyword>
<protein>
    <submittedName>
        <fullName evidence="9">Ca2+-binding protein, RTX toxin-related</fullName>
    </submittedName>
</protein>
<dbReference type="GO" id="GO:0016020">
    <property type="term" value="C:membrane"/>
    <property type="evidence" value="ECO:0007669"/>
    <property type="project" value="UniProtKB-SubCell"/>
</dbReference>
<dbReference type="PRINTS" id="PR00313">
    <property type="entry name" value="CABNDNGRPT"/>
</dbReference>
<evidence type="ECO:0000313" key="10">
    <source>
        <dbReference type="Proteomes" id="UP000192920"/>
    </source>
</evidence>
<dbReference type="STRING" id="1123014.SAMN02745746_00725"/>
<dbReference type="InterPro" id="IPR001343">
    <property type="entry name" value="Hemolysn_Ca-bd"/>
</dbReference>
<dbReference type="PRINTS" id="PR01488">
    <property type="entry name" value="RTXTOXINA"/>
</dbReference>
<dbReference type="PANTHER" id="PTHR38340">
    <property type="entry name" value="S-LAYER PROTEIN"/>
    <property type="match status" value="1"/>
</dbReference>
<dbReference type="RefSeq" id="WP_085275075.1">
    <property type="nucleotide sequence ID" value="NZ_FXAG01000003.1"/>
</dbReference>
<dbReference type="InterPro" id="IPR050557">
    <property type="entry name" value="RTX_toxin/Mannuronan_C5-epim"/>
</dbReference>
<evidence type="ECO:0000256" key="4">
    <source>
        <dbReference type="ARBA" id="ARBA00022656"/>
    </source>
</evidence>
<evidence type="ECO:0000313" key="9">
    <source>
        <dbReference type="EMBL" id="SMF01480.1"/>
    </source>
</evidence>
<keyword evidence="4" id="KW-0800">Toxin</keyword>
<dbReference type="Gene3D" id="2.150.10.10">
    <property type="entry name" value="Serralysin-like metalloprotease, C-terminal"/>
    <property type="match status" value="7"/>
</dbReference>
<feature type="region of interest" description="Disordered" evidence="8">
    <location>
        <begin position="464"/>
        <end position="495"/>
    </location>
</feature>
<evidence type="ECO:0000256" key="2">
    <source>
        <dbReference type="ARBA" id="ARBA00004613"/>
    </source>
</evidence>
<evidence type="ECO:0000256" key="7">
    <source>
        <dbReference type="ARBA" id="ARBA00023136"/>
    </source>
</evidence>
<keyword evidence="7" id="KW-0472">Membrane</keyword>
<keyword evidence="6" id="KW-0843">Virulence</keyword>
<dbReference type="Proteomes" id="UP000192920">
    <property type="component" value="Unassembled WGS sequence"/>
</dbReference>
<dbReference type="InterPro" id="IPR003995">
    <property type="entry name" value="RTX_toxin_determinant-A"/>
</dbReference>
<dbReference type="GO" id="GO:0005509">
    <property type="term" value="F:calcium ion binding"/>
    <property type="evidence" value="ECO:0007669"/>
    <property type="project" value="InterPro"/>
</dbReference>
<comment type="subcellular location">
    <subcellularLocation>
        <location evidence="1">Membrane</location>
    </subcellularLocation>
    <subcellularLocation>
        <location evidence="2">Secreted</location>
    </subcellularLocation>
</comment>